<dbReference type="Proteomes" id="UP000191812">
    <property type="component" value="Unassembled WGS sequence"/>
</dbReference>
<dbReference type="EMBL" id="FBWH01000001">
    <property type="protein sequence ID" value="CUX07669.1"/>
    <property type="molecule type" value="Genomic_DNA"/>
</dbReference>
<sequence length="55" mass="6465">MVHCLGTRKSYEVAERRFKQKAPYNLCFDSMKVLPHCMKTRRRSVFAISFPGKTL</sequence>
<evidence type="ECO:0000313" key="2">
    <source>
        <dbReference type="Proteomes" id="UP000191812"/>
    </source>
</evidence>
<comment type="caution">
    <text evidence="1">The sequence shown here is derived from an EMBL/GenBank/DDBJ whole genome shotgun (WGS) entry which is preliminary data.</text>
</comment>
<protein>
    <submittedName>
        <fullName evidence="1">Uncharacterized protein</fullName>
    </submittedName>
</protein>
<keyword evidence="2" id="KW-1185">Reference proteome</keyword>
<reference evidence="1 2" key="1">
    <citation type="submission" date="2016-01" db="EMBL/GenBank/DDBJ databases">
        <authorList>
            <person name="Regsiter A."/>
            <person name="william w."/>
        </authorList>
    </citation>
    <scope>NUCLEOTIDE SEQUENCE [LARGE SCALE GENOMIC DNA]</scope>
    <source>
        <strain evidence="1 2">CFBP 6927</strain>
    </source>
</reference>
<proteinExistence type="predicted"/>
<evidence type="ECO:0000313" key="1">
    <source>
        <dbReference type="EMBL" id="CUX07669.1"/>
    </source>
</evidence>
<accession>A0ABP2BC98</accession>
<organism evidence="1 2">
    <name type="scientific">Agrobacterium genomosp. 13 str. CFBP 6927</name>
    <dbReference type="NCBI Taxonomy" id="1183428"/>
    <lineage>
        <taxon>Bacteria</taxon>
        <taxon>Pseudomonadati</taxon>
        <taxon>Pseudomonadota</taxon>
        <taxon>Alphaproteobacteria</taxon>
        <taxon>Hyphomicrobiales</taxon>
        <taxon>Rhizobiaceae</taxon>
        <taxon>Rhizobium/Agrobacterium group</taxon>
        <taxon>Agrobacterium</taxon>
        <taxon>Agrobacterium tumefaciens complex</taxon>
    </lineage>
</organism>
<gene>
    <name evidence="1" type="ORF">AGR13a_Cc10020</name>
</gene>
<name>A0ABP2BC98_9HYPH</name>